<dbReference type="RefSeq" id="WP_094396692.1">
    <property type="nucleotide sequence ID" value="NZ_CP016893.1"/>
</dbReference>
<dbReference type="PROSITE" id="PS51063">
    <property type="entry name" value="HTH_CRP_2"/>
    <property type="match status" value="1"/>
</dbReference>
<dbReference type="Pfam" id="PF00027">
    <property type="entry name" value="cNMP_binding"/>
    <property type="match status" value="1"/>
</dbReference>
<dbReference type="SUPFAM" id="SSF46785">
    <property type="entry name" value="Winged helix' DNA-binding domain"/>
    <property type="match status" value="1"/>
</dbReference>
<dbReference type="GO" id="GO:0003700">
    <property type="term" value="F:DNA-binding transcription factor activity"/>
    <property type="evidence" value="ECO:0007669"/>
    <property type="project" value="InterPro"/>
</dbReference>
<dbReference type="InterPro" id="IPR036390">
    <property type="entry name" value="WH_DNA-bd_sf"/>
</dbReference>
<dbReference type="CDD" id="cd00092">
    <property type="entry name" value="HTH_CRP"/>
    <property type="match status" value="1"/>
</dbReference>
<evidence type="ECO:0000313" key="5">
    <source>
        <dbReference type="Proteomes" id="UP000214975"/>
    </source>
</evidence>
<dbReference type="SMART" id="SM00419">
    <property type="entry name" value="HTH_CRP"/>
    <property type="match status" value="1"/>
</dbReference>
<dbReference type="Gene3D" id="1.10.10.10">
    <property type="entry name" value="Winged helix-like DNA-binding domain superfamily/Winged helix DNA-binding domain"/>
    <property type="match status" value="1"/>
</dbReference>
<keyword evidence="1" id="KW-0805">Transcription regulation</keyword>
<evidence type="ECO:0000256" key="1">
    <source>
        <dbReference type="ARBA" id="ARBA00023015"/>
    </source>
</evidence>
<dbReference type="Proteomes" id="UP000214975">
    <property type="component" value="Chromosome"/>
</dbReference>
<keyword evidence="2" id="KW-0238">DNA-binding</keyword>
<dbReference type="PROSITE" id="PS00042">
    <property type="entry name" value="HTH_CRP_1"/>
    <property type="match status" value="1"/>
</dbReference>
<evidence type="ECO:0000313" key="4">
    <source>
        <dbReference type="EMBL" id="AST56419.1"/>
    </source>
</evidence>
<dbReference type="PANTHER" id="PTHR24567">
    <property type="entry name" value="CRP FAMILY TRANSCRIPTIONAL REGULATORY PROTEIN"/>
    <property type="match status" value="1"/>
</dbReference>
<dbReference type="EMBL" id="CP016893">
    <property type="protein sequence ID" value="AST56419.1"/>
    <property type="molecule type" value="Genomic_DNA"/>
</dbReference>
<dbReference type="PROSITE" id="PS50042">
    <property type="entry name" value="CNMP_BINDING_3"/>
    <property type="match status" value="1"/>
</dbReference>
<dbReference type="PRINTS" id="PR00034">
    <property type="entry name" value="HTHCRP"/>
</dbReference>
<dbReference type="AlphaFoldDB" id="A0A223HVC9"/>
<dbReference type="Pfam" id="PF13545">
    <property type="entry name" value="HTH_Crp_2"/>
    <property type="match status" value="1"/>
</dbReference>
<dbReference type="PANTHER" id="PTHR24567:SF28">
    <property type="entry name" value="LISTERIOLYSIN REGULATORY PROTEIN"/>
    <property type="match status" value="1"/>
</dbReference>
<dbReference type="GO" id="GO:0003677">
    <property type="term" value="F:DNA binding"/>
    <property type="evidence" value="ECO:0007669"/>
    <property type="project" value="UniProtKB-KW"/>
</dbReference>
<dbReference type="InterPro" id="IPR018335">
    <property type="entry name" value="Tscrpt_reg_HTH_Crp-type_CS"/>
</dbReference>
<evidence type="ECO:0000256" key="2">
    <source>
        <dbReference type="ARBA" id="ARBA00023125"/>
    </source>
</evidence>
<dbReference type="GO" id="GO:0005829">
    <property type="term" value="C:cytosol"/>
    <property type="evidence" value="ECO:0007669"/>
    <property type="project" value="TreeGrafter"/>
</dbReference>
<protein>
    <submittedName>
        <fullName evidence="4">Crp/Fnr family transcriptional regulator</fullName>
    </submittedName>
</protein>
<dbReference type="InterPro" id="IPR012318">
    <property type="entry name" value="HTH_CRP"/>
</dbReference>
<dbReference type="InterPro" id="IPR036388">
    <property type="entry name" value="WH-like_DNA-bd_sf"/>
</dbReference>
<sequence>MECKYCAQVVHIFKDLNEEELRAISGMTKEGFYAKGNIIINEGDRIDNIYIIHKGKIKVYKINLDGKEQILYILKDGDTFGENSIFKERKATFYAEAMDDVKLCLLSKEDFMGIISRNPEIALKIMNYLLERLQNIESLVKDITTEDVKTRLLSMILKLADKEGIKSSDGIKLKLYLSREDIANLLGTTRETISRKLHELEDDGIIKFLSNKEILLKDIEKFKEN</sequence>
<keyword evidence="3" id="KW-0804">Transcription</keyword>
<dbReference type="CDD" id="cd00038">
    <property type="entry name" value="CAP_ED"/>
    <property type="match status" value="1"/>
</dbReference>
<dbReference type="InterPro" id="IPR018490">
    <property type="entry name" value="cNMP-bd_dom_sf"/>
</dbReference>
<accession>A0A223HVC9</accession>
<evidence type="ECO:0000256" key="3">
    <source>
        <dbReference type="ARBA" id="ARBA00023163"/>
    </source>
</evidence>
<name>A0A223HVC9_THETR</name>
<dbReference type="SUPFAM" id="SSF51206">
    <property type="entry name" value="cAMP-binding domain-like"/>
    <property type="match status" value="1"/>
</dbReference>
<reference evidence="4 5" key="1">
    <citation type="submission" date="2016-08" db="EMBL/GenBank/DDBJ databases">
        <title>A novel genetic cassette of butanologenic Thermoanaerobacterium thermosaccharolyticum that directly convert cellulose to butanol.</title>
        <authorList>
            <person name="Li T."/>
            <person name="He J."/>
        </authorList>
    </citation>
    <scope>NUCLEOTIDE SEQUENCE [LARGE SCALE GENOMIC DNA]</scope>
    <source>
        <strain evidence="4 5">TG57</strain>
    </source>
</reference>
<organism evidence="4 5">
    <name type="scientific">Thermoanaerobacterium thermosaccharolyticum</name>
    <name type="common">Clostridium thermosaccharolyticum</name>
    <dbReference type="NCBI Taxonomy" id="1517"/>
    <lineage>
        <taxon>Bacteria</taxon>
        <taxon>Bacillati</taxon>
        <taxon>Bacillota</taxon>
        <taxon>Clostridia</taxon>
        <taxon>Thermoanaerobacterales</taxon>
        <taxon>Thermoanaerobacteraceae</taxon>
        <taxon>Thermoanaerobacterium</taxon>
    </lineage>
</organism>
<dbReference type="InterPro" id="IPR014710">
    <property type="entry name" value="RmlC-like_jellyroll"/>
</dbReference>
<dbReference type="SMART" id="SM00100">
    <property type="entry name" value="cNMP"/>
    <property type="match status" value="1"/>
</dbReference>
<gene>
    <name evidence="4" type="ORF">Thert_00177</name>
</gene>
<dbReference type="InterPro" id="IPR000595">
    <property type="entry name" value="cNMP-bd_dom"/>
</dbReference>
<dbReference type="InterPro" id="IPR050397">
    <property type="entry name" value="Env_Response_Regulators"/>
</dbReference>
<proteinExistence type="predicted"/>
<dbReference type="Gene3D" id="2.60.120.10">
    <property type="entry name" value="Jelly Rolls"/>
    <property type="match status" value="1"/>
</dbReference>